<evidence type="ECO:0000256" key="4">
    <source>
        <dbReference type="PIRSR" id="PIRSR001112-1"/>
    </source>
</evidence>
<keyword evidence="5" id="KW-0732">Signal</keyword>
<dbReference type="InterPro" id="IPR010497">
    <property type="entry name" value="Epoxide_hydro_N"/>
</dbReference>
<name>A0A8K0WMJ3_9HYPO</name>
<reference evidence="7" key="1">
    <citation type="journal article" date="2021" name="Nat. Commun.">
        <title>Genetic determinants of endophytism in the Arabidopsis root mycobiome.</title>
        <authorList>
            <person name="Mesny F."/>
            <person name="Miyauchi S."/>
            <person name="Thiergart T."/>
            <person name="Pickel B."/>
            <person name="Atanasova L."/>
            <person name="Karlsson M."/>
            <person name="Huettel B."/>
            <person name="Barry K.W."/>
            <person name="Haridas S."/>
            <person name="Chen C."/>
            <person name="Bauer D."/>
            <person name="Andreopoulos W."/>
            <person name="Pangilinan J."/>
            <person name="LaButti K."/>
            <person name="Riley R."/>
            <person name="Lipzen A."/>
            <person name="Clum A."/>
            <person name="Drula E."/>
            <person name="Henrissat B."/>
            <person name="Kohler A."/>
            <person name="Grigoriev I.V."/>
            <person name="Martin F.M."/>
            <person name="Hacquard S."/>
        </authorList>
    </citation>
    <scope>NUCLEOTIDE SEQUENCE</scope>
    <source>
        <strain evidence="7">MPI-CAGE-CH-0235</strain>
    </source>
</reference>
<sequence length="410" mass="45852">MWRAIAALLAVIGSDAAPLQATSSGVKPFKIDLTGEASRMLELVKATRLPNKPVYPTVGASAGIDLDVLKQLQREWIHGFSWKGEQKELNKYHHFTTDLEGLNIHFIHERSRDPNAIPLLLLHGWPGSFLEFVPLIESLTQQSKTSNGDPVSFNIVIPSLPGFAFSTAPKENWTIADTARIFNSLMTDLLGYEKFAVHGTDWGSGVGYSMYEQFNSTVRALHAPFLPFFPLTEEQLEAANVTLSPMEQFQVQRGDDWYATGNGYFIEQSTKPNTIGLALEDNPVGQLAWIGEKMIEWSDPRAGTPPSVLNHQEILRSTALYFLTKSFTSSAFIYFQNPGGFRSDYVQPPTDAPLLFSSFKYNVGFWPAQMVRRVGNLVYYQSHEFGGHFPGIDNPPALLTDIREIGRFWA</sequence>
<gene>
    <name evidence="7" type="ORF">B0I35DRAFT_358495</name>
</gene>
<dbReference type="OrthoDB" id="7130006at2759"/>
<feature type="active site" description="Proton acceptor" evidence="4">
    <location>
        <position position="388"/>
    </location>
</feature>
<feature type="active site" description="Proton donor" evidence="4">
    <location>
        <position position="334"/>
    </location>
</feature>
<feature type="domain" description="Epoxide hydrolase N-terminal" evidence="6">
    <location>
        <begin position="26"/>
        <end position="132"/>
    </location>
</feature>
<evidence type="ECO:0000256" key="1">
    <source>
        <dbReference type="ARBA" id="ARBA00010088"/>
    </source>
</evidence>
<proteinExistence type="inferred from homology"/>
<feature type="active site" description="Nucleophile" evidence="4">
    <location>
        <position position="201"/>
    </location>
</feature>
<dbReference type="PANTHER" id="PTHR21661:SF35">
    <property type="entry name" value="EPOXIDE HYDROLASE"/>
    <property type="match status" value="1"/>
</dbReference>
<dbReference type="Proteomes" id="UP000813444">
    <property type="component" value="Unassembled WGS sequence"/>
</dbReference>
<evidence type="ECO:0000256" key="5">
    <source>
        <dbReference type="SAM" id="SignalP"/>
    </source>
</evidence>
<keyword evidence="3 7" id="KW-0378">Hydrolase</keyword>
<dbReference type="EMBL" id="JAGPNK010000012">
    <property type="protein sequence ID" value="KAH7310608.1"/>
    <property type="molecule type" value="Genomic_DNA"/>
</dbReference>
<accession>A0A8K0WMJ3</accession>
<protein>
    <submittedName>
        <fullName evidence="7">Alpha/Beta hydrolase protein</fullName>
    </submittedName>
</protein>
<feature type="signal peptide" evidence="5">
    <location>
        <begin position="1"/>
        <end position="16"/>
    </location>
</feature>
<keyword evidence="8" id="KW-1185">Reference proteome</keyword>
<keyword evidence="2" id="KW-0058">Aromatic hydrocarbons catabolism</keyword>
<dbReference type="PIRSF" id="PIRSF001112">
    <property type="entry name" value="Epoxide_hydrolase"/>
    <property type="match status" value="1"/>
</dbReference>
<dbReference type="PANTHER" id="PTHR21661">
    <property type="entry name" value="EPOXIDE HYDROLASE 1-RELATED"/>
    <property type="match status" value="1"/>
</dbReference>
<organism evidence="7 8">
    <name type="scientific">Stachybotrys elegans</name>
    <dbReference type="NCBI Taxonomy" id="80388"/>
    <lineage>
        <taxon>Eukaryota</taxon>
        <taxon>Fungi</taxon>
        <taxon>Dikarya</taxon>
        <taxon>Ascomycota</taxon>
        <taxon>Pezizomycotina</taxon>
        <taxon>Sordariomycetes</taxon>
        <taxon>Hypocreomycetidae</taxon>
        <taxon>Hypocreales</taxon>
        <taxon>Stachybotryaceae</taxon>
        <taxon>Stachybotrys</taxon>
    </lineage>
</organism>
<dbReference type="InterPro" id="IPR000639">
    <property type="entry name" value="Epox_hydrolase-like"/>
</dbReference>
<dbReference type="Pfam" id="PF06441">
    <property type="entry name" value="EHN"/>
    <property type="match status" value="1"/>
</dbReference>
<evidence type="ECO:0000259" key="6">
    <source>
        <dbReference type="Pfam" id="PF06441"/>
    </source>
</evidence>
<dbReference type="PRINTS" id="PR00412">
    <property type="entry name" value="EPOXHYDRLASE"/>
</dbReference>
<dbReference type="AlphaFoldDB" id="A0A8K0WMJ3"/>
<comment type="similarity">
    <text evidence="1">Belongs to the peptidase S33 family.</text>
</comment>
<dbReference type="InterPro" id="IPR029058">
    <property type="entry name" value="AB_hydrolase_fold"/>
</dbReference>
<comment type="caution">
    <text evidence="7">The sequence shown here is derived from an EMBL/GenBank/DDBJ whole genome shotgun (WGS) entry which is preliminary data.</text>
</comment>
<evidence type="ECO:0000313" key="8">
    <source>
        <dbReference type="Proteomes" id="UP000813444"/>
    </source>
</evidence>
<dbReference type="InterPro" id="IPR016292">
    <property type="entry name" value="Epoxide_hydrolase"/>
</dbReference>
<dbReference type="Gene3D" id="3.40.50.1820">
    <property type="entry name" value="alpha/beta hydrolase"/>
    <property type="match status" value="1"/>
</dbReference>
<feature type="chain" id="PRO_5035481102" evidence="5">
    <location>
        <begin position="17"/>
        <end position="410"/>
    </location>
</feature>
<dbReference type="GO" id="GO:0097176">
    <property type="term" value="P:epoxide metabolic process"/>
    <property type="evidence" value="ECO:0007669"/>
    <property type="project" value="TreeGrafter"/>
</dbReference>
<evidence type="ECO:0000313" key="7">
    <source>
        <dbReference type="EMBL" id="KAH7310608.1"/>
    </source>
</evidence>
<evidence type="ECO:0000256" key="3">
    <source>
        <dbReference type="ARBA" id="ARBA00022801"/>
    </source>
</evidence>
<dbReference type="SUPFAM" id="SSF53474">
    <property type="entry name" value="alpha/beta-Hydrolases"/>
    <property type="match status" value="1"/>
</dbReference>
<dbReference type="GO" id="GO:0004301">
    <property type="term" value="F:epoxide hydrolase activity"/>
    <property type="evidence" value="ECO:0007669"/>
    <property type="project" value="TreeGrafter"/>
</dbReference>
<evidence type="ECO:0000256" key="2">
    <source>
        <dbReference type="ARBA" id="ARBA00022797"/>
    </source>
</evidence>